<dbReference type="AlphaFoldDB" id="E9SHJ8"/>
<dbReference type="EMBL" id="ADKM02000134">
    <property type="protein sequence ID" value="EGC01122.1"/>
    <property type="molecule type" value="Genomic_DNA"/>
</dbReference>
<keyword evidence="1" id="KW-1133">Transmembrane helix</keyword>
<proteinExistence type="predicted"/>
<protein>
    <submittedName>
        <fullName evidence="2">Uncharacterized protein</fullName>
    </submittedName>
</protein>
<gene>
    <name evidence="2" type="ORF">CUS_6933</name>
</gene>
<feature type="transmembrane region" description="Helical" evidence="1">
    <location>
        <begin position="7"/>
        <end position="28"/>
    </location>
</feature>
<evidence type="ECO:0000313" key="2">
    <source>
        <dbReference type="EMBL" id="EGC01122.1"/>
    </source>
</evidence>
<comment type="caution">
    <text evidence="2">The sequence shown here is derived from an EMBL/GenBank/DDBJ whole genome shotgun (WGS) entry which is preliminary data.</text>
</comment>
<dbReference type="STRING" id="246199.CUS_6933"/>
<keyword evidence="3" id="KW-1185">Reference proteome</keyword>
<accession>E9SHJ8</accession>
<organism evidence="2 3">
    <name type="scientific">Ruminococcus albus 8</name>
    <dbReference type="NCBI Taxonomy" id="246199"/>
    <lineage>
        <taxon>Bacteria</taxon>
        <taxon>Bacillati</taxon>
        <taxon>Bacillota</taxon>
        <taxon>Clostridia</taxon>
        <taxon>Eubacteriales</taxon>
        <taxon>Oscillospiraceae</taxon>
        <taxon>Ruminococcus</taxon>
    </lineage>
</organism>
<evidence type="ECO:0000313" key="3">
    <source>
        <dbReference type="Proteomes" id="UP000004259"/>
    </source>
</evidence>
<dbReference type="Proteomes" id="UP000004259">
    <property type="component" value="Unassembled WGS sequence"/>
</dbReference>
<keyword evidence="1" id="KW-0472">Membrane</keyword>
<keyword evidence="1" id="KW-0812">Transmembrane</keyword>
<name>E9SHJ8_RUMAL</name>
<evidence type="ECO:0000256" key="1">
    <source>
        <dbReference type="SAM" id="Phobius"/>
    </source>
</evidence>
<reference evidence="2 3" key="1">
    <citation type="submission" date="2011-02" db="EMBL/GenBank/DDBJ databases">
        <authorList>
            <person name="Nelson K.E."/>
            <person name="Sutton G."/>
            <person name="Torralba M."/>
            <person name="Durkin S."/>
            <person name="Harkins D."/>
            <person name="Montgomery R."/>
            <person name="Ziemer C."/>
            <person name="Klaassens E."/>
            <person name="Ocuiv P."/>
            <person name="Morrison M."/>
        </authorList>
    </citation>
    <scope>NUCLEOTIDE SEQUENCE [LARGE SCALE GENOMIC DNA]</scope>
    <source>
        <strain evidence="2 3">8</strain>
    </source>
</reference>
<sequence>MLCTCGDFSFFFLSIAIFDISFQTYIFSEIFLSCLYYNTLTVRLYGLQVIFSIFASLRTKSCTYFNY</sequence>